<dbReference type="STRING" id="141349.BN1232_02230"/>
<evidence type="ECO:0000313" key="2">
    <source>
        <dbReference type="EMBL" id="CQD11849.1"/>
    </source>
</evidence>
<dbReference type="OrthoDB" id="4870800at2"/>
<reference evidence="3" key="2">
    <citation type="submission" date="2022-08" db="EMBL/GenBank/DDBJ databases">
        <title>Complete genome sequence of 14 non-tuberculosis mycobacteria type-strains.</title>
        <authorList>
            <person name="Igarashi Y."/>
            <person name="Osugi A."/>
            <person name="Mitarai S."/>
        </authorList>
    </citation>
    <scope>NUCLEOTIDE SEQUENCE</scope>
    <source>
        <strain evidence="3">ATCC 51985</strain>
    </source>
</reference>
<dbReference type="RefSeq" id="WP_090601389.1">
    <property type="nucleotide sequence ID" value="NZ_CP092423.2"/>
</dbReference>
<evidence type="ECO:0000259" key="1">
    <source>
        <dbReference type="Pfam" id="PF12728"/>
    </source>
</evidence>
<dbReference type="EMBL" id="CTEE01000001">
    <property type="protein sequence ID" value="CQD11849.1"/>
    <property type="molecule type" value="Genomic_DNA"/>
</dbReference>
<evidence type="ECO:0000313" key="3">
    <source>
        <dbReference type="EMBL" id="ULP44268.1"/>
    </source>
</evidence>
<dbReference type="Proteomes" id="UP001055171">
    <property type="component" value="Chromosome"/>
</dbReference>
<organism evidence="2 4">
    <name type="scientific">Mycobacterium lentiflavum</name>
    <dbReference type="NCBI Taxonomy" id="141349"/>
    <lineage>
        <taxon>Bacteria</taxon>
        <taxon>Bacillati</taxon>
        <taxon>Actinomycetota</taxon>
        <taxon>Actinomycetes</taxon>
        <taxon>Mycobacteriales</taxon>
        <taxon>Mycobacteriaceae</taxon>
        <taxon>Mycobacterium</taxon>
        <taxon>Mycobacterium simiae complex</taxon>
    </lineage>
</organism>
<evidence type="ECO:0000313" key="4">
    <source>
        <dbReference type="Proteomes" id="UP000199251"/>
    </source>
</evidence>
<protein>
    <submittedName>
        <fullName evidence="2">DNA binding domain-containing protein</fullName>
    </submittedName>
    <submittedName>
        <fullName evidence="3">Helix-turn-helix domain-containing protein</fullName>
    </submittedName>
</protein>
<name>A0A0E4GXH6_MYCLN</name>
<evidence type="ECO:0000313" key="5">
    <source>
        <dbReference type="Proteomes" id="UP001055171"/>
    </source>
</evidence>
<proteinExistence type="predicted"/>
<dbReference type="AlphaFoldDB" id="A0A0E4GXH6"/>
<dbReference type="Pfam" id="PF12728">
    <property type="entry name" value="HTH_17"/>
    <property type="match status" value="1"/>
</dbReference>
<sequence length="68" mass="7340">MSVDTTPTSLPQWVAPSRVADHLGVSEKTVRRLIASGDLEARRMGKRLIRVSRDSLLALGQPVGGGSW</sequence>
<gene>
    <name evidence="2" type="ORF">BN1232_02230</name>
    <name evidence="3" type="ORF">MJO58_10180</name>
</gene>
<reference evidence="2 4" key="1">
    <citation type="submission" date="2015-03" db="EMBL/GenBank/DDBJ databases">
        <authorList>
            <person name="Urmite Genomes"/>
        </authorList>
    </citation>
    <scope>NUCLEOTIDE SEQUENCE [LARGE SCALE GENOMIC DNA]</scope>
    <source>
        <strain evidence="2 4">CSUR P1491</strain>
    </source>
</reference>
<dbReference type="Proteomes" id="UP000199251">
    <property type="component" value="Unassembled WGS sequence"/>
</dbReference>
<dbReference type="InterPro" id="IPR010093">
    <property type="entry name" value="SinI_DNA-bd"/>
</dbReference>
<dbReference type="NCBIfam" id="TIGR01764">
    <property type="entry name" value="excise"/>
    <property type="match status" value="1"/>
</dbReference>
<dbReference type="InterPro" id="IPR041657">
    <property type="entry name" value="HTH_17"/>
</dbReference>
<feature type="domain" description="Helix-turn-helix" evidence="1">
    <location>
        <begin position="19"/>
        <end position="58"/>
    </location>
</feature>
<accession>A0A0E4GXH6</accession>
<dbReference type="EMBL" id="CP092423">
    <property type="protein sequence ID" value="ULP44268.1"/>
    <property type="molecule type" value="Genomic_DNA"/>
</dbReference>
<keyword evidence="5" id="KW-1185">Reference proteome</keyword>
<dbReference type="GO" id="GO:0003677">
    <property type="term" value="F:DNA binding"/>
    <property type="evidence" value="ECO:0007669"/>
    <property type="project" value="InterPro"/>
</dbReference>